<evidence type="ECO:0000313" key="5">
    <source>
        <dbReference type="EMBL" id="KAK0150154.1"/>
    </source>
</evidence>
<dbReference type="PANTHER" id="PTHR24136">
    <property type="entry name" value="SOWAH (DROSOPHILA) HOMOLOG"/>
    <property type="match status" value="1"/>
</dbReference>
<protein>
    <submittedName>
        <fullName evidence="5">Ankyrin repeat and SOCS box protein 9</fullName>
    </submittedName>
</protein>
<dbReference type="Gene3D" id="1.25.40.20">
    <property type="entry name" value="Ankyrin repeat-containing domain"/>
    <property type="match status" value="1"/>
</dbReference>
<proteinExistence type="inferred from homology"/>
<dbReference type="InterPro" id="IPR051573">
    <property type="entry name" value="Ankyrin-SOCS_box_domain"/>
</dbReference>
<reference evidence="5" key="1">
    <citation type="journal article" date="2023" name="Front. Mar. Sci.">
        <title>A new Merluccius polli reference genome to investigate the effects of global change in West African waters.</title>
        <authorList>
            <person name="Mateo J.L."/>
            <person name="Blanco-Fernandez C."/>
            <person name="Garcia-Vazquez E."/>
            <person name="Machado-Schiaffino G."/>
        </authorList>
    </citation>
    <scope>NUCLEOTIDE SEQUENCE</scope>
    <source>
        <strain evidence="5">C29</strain>
        <tissue evidence="5">Fin</tissue>
    </source>
</reference>
<sequence>MVKIKLKPALPTLNALNNVGWKVTTKSVAASLLGQQKVSSRGEAIEDWWLEDWATASEEKEKKNSESDWSPVHDAAFNGRLLGLQKLLSQGAPVNLATLDRVSPLHGACQQGHTECARLLIQNGAYVNSATVDGTTPLSEACARGHKTCVSLLLQHGATPLGPAGHFCSPLHRAAAEGLHKVDVDECDVGAGHLECVVALVEHGADVDQHAEHSGTPLCAAVANQHLSTARKLLQLRASANSSVDGESLLHTAARLSNPELVSVLLDHGADGSARNLQGRRPVDLAPPNSLVQRMLGASRGIRT</sequence>
<dbReference type="InterPro" id="IPR036770">
    <property type="entry name" value="Ankyrin_rpt-contain_sf"/>
</dbReference>
<dbReference type="SUPFAM" id="SSF48403">
    <property type="entry name" value="Ankyrin repeat"/>
    <property type="match status" value="1"/>
</dbReference>
<dbReference type="PANTHER" id="PTHR24136:SF17">
    <property type="entry name" value="ANKYRIN REPEAT AND SOCS BOX PROTEIN 9"/>
    <property type="match status" value="1"/>
</dbReference>
<dbReference type="Proteomes" id="UP001174136">
    <property type="component" value="Unassembled WGS sequence"/>
</dbReference>
<dbReference type="EMBL" id="JAOPHQ010001584">
    <property type="protein sequence ID" value="KAK0150154.1"/>
    <property type="molecule type" value="Genomic_DNA"/>
</dbReference>
<comment type="similarity">
    <text evidence="1">Belongs to the ankyrin SOCS box (ASB) family.</text>
</comment>
<dbReference type="PROSITE" id="PS50088">
    <property type="entry name" value="ANK_REPEAT"/>
    <property type="match status" value="3"/>
</dbReference>
<feature type="repeat" description="ANK" evidence="4">
    <location>
        <begin position="100"/>
        <end position="132"/>
    </location>
</feature>
<dbReference type="Pfam" id="PF12796">
    <property type="entry name" value="Ank_2"/>
    <property type="match status" value="2"/>
</dbReference>
<gene>
    <name evidence="5" type="primary">Asb9</name>
    <name evidence="5" type="ORF">N1851_009080</name>
</gene>
<keyword evidence="2" id="KW-0677">Repeat</keyword>
<dbReference type="GO" id="GO:0045732">
    <property type="term" value="P:positive regulation of protein catabolic process"/>
    <property type="evidence" value="ECO:0007669"/>
    <property type="project" value="TreeGrafter"/>
</dbReference>
<feature type="repeat" description="ANK" evidence="4">
    <location>
        <begin position="133"/>
        <end position="158"/>
    </location>
</feature>
<evidence type="ECO:0000256" key="1">
    <source>
        <dbReference type="ARBA" id="ARBA00005949"/>
    </source>
</evidence>
<dbReference type="SMART" id="SM00248">
    <property type="entry name" value="ANK"/>
    <property type="match status" value="6"/>
</dbReference>
<dbReference type="InterPro" id="IPR002110">
    <property type="entry name" value="Ankyrin_rpt"/>
</dbReference>
<dbReference type="AlphaFoldDB" id="A0AA47N1G7"/>
<evidence type="ECO:0000256" key="3">
    <source>
        <dbReference type="ARBA" id="ARBA00023043"/>
    </source>
</evidence>
<comment type="caution">
    <text evidence="5">The sequence shown here is derived from an EMBL/GenBank/DDBJ whole genome shotgun (WGS) entry which is preliminary data.</text>
</comment>
<organism evidence="5 6">
    <name type="scientific">Merluccius polli</name>
    <name type="common">Benguela hake</name>
    <name type="synonym">Merluccius cadenati</name>
    <dbReference type="NCBI Taxonomy" id="89951"/>
    <lineage>
        <taxon>Eukaryota</taxon>
        <taxon>Metazoa</taxon>
        <taxon>Chordata</taxon>
        <taxon>Craniata</taxon>
        <taxon>Vertebrata</taxon>
        <taxon>Euteleostomi</taxon>
        <taxon>Actinopterygii</taxon>
        <taxon>Neopterygii</taxon>
        <taxon>Teleostei</taxon>
        <taxon>Neoteleostei</taxon>
        <taxon>Acanthomorphata</taxon>
        <taxon>Zeiogadaria</taxon>
        <taxon>Gadariae</taxon>
        <taxon>Gadiformes</taxon>
        <taxon>Gadoidei</taxon>
        <taxon>Merlucciidae</taxon>
        <taxon>Merluccius</taxon>
    </lineage>
</organism>
<accession>A0AA47N1G7</accession>
<feature type="repeat" description="ANK" evidence="4">
    <location>
        <begin position="245"/>
        <end position="277"/>
    </location>
</feature>
<evidence type="ECO:0000256" key="4">
    <source>
        <dbReference type="PROSITE-ProRule" id="PRU00023"/>
    </source>
</evidence>
<dbReference type="PROSITE" id="PS50297">
    <property type="entry name" value="ANK_REP_REGION"/>
    <property type="match status" value="3"/>
</dbReference>
<keyword evidence="6" id="KW-1185">Reference proteome</keyword>
<evidence type="ECO:0000313" key="6">
    <source>
        <dbReference type="Proteomes" id="UP001174136"/>
    </source>
</evidence>
<evidence type="ECO:0000256" key="2">
    <source>
        <dbReference type="ARBA" id="ARBA00022737"/>
    </source>
</evidence>
<name>A0AA47N1G7_MERPO</name>
<keyword evidence="3 4" id="KW-0040">ANK repeat</keyword>
<dbReference type="GO" id="GO:0016567">
    <property type="term" value="P:protein ubiquitination"/>
    <property type="evidence" value="ECO:0007669"/>
    <property type="project" value="TreeGrafter"/>
</dbReference>